<dbReference type="AlphaFoldDB" id="A0A0F9EIZ1"/>
<accession>A0A0F9EIZ1</accession>
<proteinExistence type="predicted"/>
<gene>
    <name evidence="1" type="ORF">LCGC14_2361610</name>
</gene>
<sequence>MIVAVDILDEVEAGATALNGEIVRRALHRTCCNFVNNQKDFVELLNYYIALRLSTHYIKRRLKSGGYAERDYDRLDANRLMAKDARRRLKNLWPCAACIWFYNPTKRIRRFPALIC</sequence>
<comment type="caution">
    <text evidence="1">The sequence shown here is derived from an EMBL/GenBank/DDBJ whole genome shotgun (WGS) entry which is preliminary data.</text>
</comment>
<protein>
    <submittedName>
        <fullName evidence="1">Uncharacterized protein</fullName>
    </submittedName>
</protein>
<evidence type="ECO:0000313" key="1">
    <source>
        <dbReference type="EMBL" id="KKL44845.1"/>
    </source>
</evidence>
<reference evidence="1" key="1">
    <citation type="journal article" date="2015" name="Nature">
        <title>Complex archaea that bridge the gap between prokaryotes and eukaryotes.</title>
        <authorList>
            <person name="Spang A."/>
            <person name="Saw J.H."/>
            <person name="Jorgensen S.L."/>
            <person name="Zaremba-Niedzwiedzka K."/>
            <person name="Martijn J."/>
            <person name="Lind A.E."/>
            <person name="van Eijk R."/>
            <person name="Schleper C."/>
            <person name="Guy L."/>
            <person name="Ettema T.J."/>
        </authorList>
    </citation>
    <scope>NUCLEOTIDE SEQUENCE</scope>
</reference>
<name>A0A0F9EIZ1_9ZZZZ</name>
<organism evidence="1">
    <name type="scientific">marine sediment metagenome</name>
    <dbReference type="NCBI Taxonomy" id="412755"/>
    <lineage>
        <taxon>unclassified sequences</taxon>
        <taxon>metagenomes</taxon>
        <taxon>ecological metagenomes</taxon>
    </lineage>
</organism>
<dbReference type="EMBL" id="LAZR01034608">
    <property type="protein sequence ID" value="KKL44845.1"/>
    <property type="molecule type" value="Genomic_DNA"/>
</dbReference>